<keyword evidence="5 7" id="KW-0456">Lyase</keyword>
<evidence type="ECO:0000256" key="1">
    <source>
        <dbReference type="ARBA" id="ARBA00000718"/>
    </source>
</evidence>
<dbReference type="Pfam" id="PF00215">
    <property type="entry name" value="OMPdecase"/>
    <property type="match status" value="1"/>
</dbReference>
<evidence type="ECO:0000256" key="3">
    <source>
        <dbReference type="ARBA" id="ARBA00006350"/>
    </source>
</evidence>
<evidence type="ECO:0000256" key="5">
    <source>
        <dbReference type="ARBA" id="ARBA00023239"/>
    </source>
</evidence>
<dbReference type="GO" id="GO:0004590">
    <property type="term" value="F:orotidine-5'-phosphate decarboxylase activity"/>
    <property type="evidence" value="ECO:0007669"/>
    <property type="project" value="UniProtKB-EC"/>
</dbReference>
<evidence type="ECO:0000313" key="8">
    <source>
        <dbReference type="Proteomes" id="UP001652409"/>
    </source>
</evidence>
<dbReference type="RefSeq" id="WP_158422516.1">
    <property type="nucleotide sequence ID" value="NZ_JAOQJL010000037.1"/>
</dbReference>
<dbReference type="EMBL" id="JAOQJL010000037">
    <property type="protein sequence ID" value="MCU6766708.1"/>
    <property type="molecule type" value="Genomic_DNA"/>
</dbReference>
<feature type="domain" description="Orotidine 5'-phosphate decarboxylase" evidence="6">
    <location>
        <begin position="3"/>
        <end position="204"/>
    </location>
</feature>
<dbReference type="Gene3D" id="3.20.20.70">
    <property type="entry name" value="Aldolase class I"/>
    <property type="match status" value="1"/>
</dbReference>
<dbReference type="InterPro" id="IPR001754">
    <property type="entry name" value="OMPdeCOase_dom"/>
</dbReference>
<dbReference type="SMART" id="SM00934">
    <property type="entry name" value="OMPdecase"/>
    <property type="match status" value="1"/>
</dbReference>
<dbReference type="PANTHER" id="PTHR35039">
    <property type="entry name" value="3-KETO-L-GULONATE-6-PHOSPHATE DECARBOXYLASE SGBH-RELATED"/>
    <property type="match status" value="1"/>
</dbReference>
<evidence type="ECO:0000259" key="6">
    <source>
        <dbReference type="SMART" id="SM00934"/>
    </source>
</evidence>
<accession>A0ABT2TWU6</accession>
<comment type="pathway">
    <text evidence="2">One-carbon metabolism; formaldehyde assimilation via RuMP pathway; D-fructose 6-phosphate from D-ribulose 5-phosphate and formaldehyde: step 1/2.</text>
</comment>
<evidence type="ECO:0000313" key="7">
    <source>
        <dbReference type="EMBL" id="MCU6766708.1"/>
    </source>
</evidence>
<proteinExistence type="inferred from homology"/>
<comment type="catalytic activity">
    <reaction evidence="1">
        <text>D-ribulose 5-phosphate + formaldehyde = D-arabino-hex-3-ulose 6-phosphate</text>
        <dbReference type="Rhea" id="RHEA:25201"/>
        <dbReference type="ChEBI" id="CHEBI:16842"/>
        <dbReference type="ChEBI" id="CHEBI:58121"/>
        <dbReference type="ChEBI" id="CHEBI:58542"/>
        <dbReference type="EC" id="4.1.2.43"/>
    </reaction>
</comment>
<name>A0ABT2TWU6_9FIRM</name>
<comment type="caution">
    <text evidence="7">The sequence shown here is derived from an EMBL/GenBank/DDBJ whole genome shotgun (WGS) entry which is preliminary data.</text>
</comment>
<organism evidence="7 8">
    <name type="scientific">Blautia ammoniilytica</name>
    <dbReference type="NCBI Taxonomy" id="2981782"/>
    <lineage>
        <taxon>Bacteria</taxon>
        <taxon>Bacillati</taxon>
        <taxon>Bacillota</taxon>
        <taxon>Clostridia</taxon>
        <taxon>Lachnospirales</taxon>
        <taxon>Lachnospiraceae</taxon>
        <taxon>Blautia</taxon>
    </lineage>
</organism>
<keyword evidence="8" id="KW-1185">Reference proteome</keyword>
<dbReference type="NCBIfam" id="TIGR03128">
    <property type="entry name" value="RuMP_HxlA"/>
    <property type="match status" value="1"/>
</dbReference>
<dbReference type="PANTHER" id="PTHR35039:SF3">
    <property type="entry name" value="3-KETO-L-GULONATE-6-PHOSPHATE DECARBOXYLASE SGBH-RELATED"/>
    <property type="match status" value="1"/>
</dbReference>
<dbReference type="InterPro" id="IPR013785">
    <property type="entry name" value="Aldolase_TIM"/>
</dbReference>
<dbReference type="InterPro" id="IPR011060">
    <property type="entry name" value="RibuloseP-bd_barrel"/>
</dbReference>
<evidence type="ECO:0000256" key="2">
    <source>
        <dbReference type="ARBA" id="ARBA00005014"/>
    </source>
</evidence>
<dbReference type="InterPro" id="IPR017553">
    <property type="entry name" value="3-hexulose-6-phosphate_synth"/>
</dbReference>
<protein>
    <recommendedName>
        <fullName evidence="4">3-hexulose-6-phosphate synthase</fullName>
        <ecNumber evidence="4">4.1.2.43</ecNumber>
    </recommendedName>
</protein>
<dbReference type="SUPFAM" id="SSF51366">
    <property type="entry name" value="Ribulose-phoshate binding barrel"/>
    <property type="match status" value="1"/>
</dbReference>
<evidence type="ECO:0000256" key="4">
    <source>
        <dbReference type="ARBA" id="ARBA00012890"/>
    </source>
</evidence>
<dbReference type="Proteomes" id="UP001652409">
    <property type="component" value="Unassembled WGS sequence"/>
</dbReference>
<comment type="similarity">
    <text evidence="3">Belongs to the HPS/KGPDC family. HPS subfamily.</text>
</comment>
<gene>
    <name evidence="7" type="ORF">OCV61_15070</name>
</gene>
<sequence length="209" mass="22580">MVKLQAAIDYTNIEEAFALMEKIEPYIDIIEIGTMLGLCEGFSALGKMKQKYPHKKVLCDAKLVDGGYDIASYAYDAGADIVTTIGMTNNETCSGVVRAAHERGKEAMVDMIGVANLAERVQELDAMGFDYILVHTAHDMLNCISAPLEALKVIKANVKNAKAGISGGITVDQMPDIVAGKPDWVVVGSALYTAKDPLLVAKSMKEYMK</sequence>
<dbReference type="EC" id="4.1.2.43" evidence="4"/>
<reference evidence="7 8" key="1">
    <citation type="journal article" date="2021" name="ISME Commun">
        <title>Automated analysis of genomic sequences facilitates high-throughput and comprehensive description of bacteria.</title>
        <authorList>
            <person name="Hitch T.C.A."/>
        </authorList>
    </citation>
    <scope>NUCLEOTIDE SEQUENCE [LARGE SCALE GENOMIC DNA]</scope>
    <source>
        <strain evidence="7 8">Sanger_23</strain>
    </source>
</reference>